<dbReference type="AlphaFoldDB" id="A0A1R2AW57"/>
<gene>
    <name evidence="1" type="ORF">SteCoe_33702</name>
</gene>
<name>A0A1R2AW57_9CILI</name>
<reference evidence="1 2" key="1">
    <citation type="submission" date="2016-11" db="EMBL/GenBank/DDBJ databases">
        <title>The macronuclear genome of Stentor coeruleus: a giant cell with tiny introns.</title>
        <authorList>
            <person name="Slabodnick M."/>
            <person name="Ruby J.G."/>
            <person name="Reiff S.B."/>
            <person name="Swart E.C."/>
            <person name="Gosai S."/>
            <person name="Prabakaran S."/>
            <person name="Witkowska E."/>
            <person name="Larue G.E."/>
            <person name="Fisher S."/>
            <person name="Freeman R.M."/>
            <person name="Gunawardena J."/>
            <person name="Chu W."/>
            <person name="Stover N.A."/>
            <person name="Gregory B.D."/>
            <person name="Nowacki M."/>
            <person name="Derisi J."/>
            <person name="Roy S.W."/>
            <person name="Marshall W.F."/>
            <person name="Sood P."/>
        </authorList>
    </citation>
    <scope>NUCLEOTIDE SEQUENCE [LARGE SCALE GENOMIC DNA]</scope>
    <source>
        <strain evidence="1">WM001</strain>
    </source>
</reference>
<accession>A0A1R2AW57</accession>
<comment type="caution">
    <text evidence="1">The sequence shown here is derived from an EMBL/GenBank/DDBJ whole genome shotgun (WGS) entry which is preliminary data.</text>
</comment>
<sequence length="264" mass="31032">MENDSFELDNYQADHELQTFYEDYSTTFNYTLDSIDLQIPENSIKKKSRGRKVRPENVVNILQCFFKNSKAPKKEYIRCKIIRGQKRAIRHALNNKIPTTTLHKVNHLNPNEIQAWNNFVLDIIKNSDTFIKISKTENGPKTDGAAKRKNKEHFVSSKIQKTFNDHFCKGYFFNPLVLENYKLYIDVIFALNEPENLVKRFDFSCCRSRNISHFPDCYIKWENLKQYLKVGMIEDLGITKSSLSNAMNQEISECEFFAEDLLEQ</sequence>
<keyword evidence="2" id="KW-1185">Reference proteome</keyword>
<protein>
    <submittedName>
        <fullName evidence="1">Uncharacterized protein</fullName>
    </submittedName>
</protein>
<proteinExistence type="predicted"/>
<evidence type="ECO:0000313" key="2">
    <source>
        <dbReference type="Proteomes" id="UP000187209"/>
    </source>
</evidence>
<dbReference type="EMBL" id="MPUH01001285">
    <property type="protein sequence ID" value="OMJ68761.1"/>
    <property type="molecule type" value="Genomic_DNA"/>
</dbReference>
<organism evidence="1 2">
    <name type="scientific">Stentor coeruleus</name>
    <dbReference type="NCBI Taxonomy" id="5963"/>
    <lineage>
        <taxon>Eukaryota</taxon>
        <taxon>Sar</taxon>
        <taxon>Alveolata</taxon>
        <taxon>Ciliophora</taxon>
        <taxon>Postciliodesmatophora</taxon>
        <taxon>Heterotrichea</taxon>
        <taxon>Heterotrichida</taxon>
        <taxon>Stentoridae</taxon>
        <taxon>Stentor</taxon>
    </lineage>
</organism>
<dbReference type="Proteomes" id="UP000187209">
    <property type="component" value="Unassembled WGS sequence"/>
</dbReference>
<evidence type="ECO:0000313" key="1">
    <source>
        <dbReference type="EMBL" id="OMJ68761.1"/>
    </source>
</evidence>